<dbReference type="InterPro" id="IPR000847">
    <property type="entry name" value="LysR_HTH_N"/>
</dbReference>
<dbReference type="PRINTS" id="PR00039">
    <property type="entry name" value="HTHLYSR"/>
</dbReference>
<dbReference type="Gene3D" id="3.40.190.290">
    <property type="match status" value="1"/>
</dbReference>
<keyword evidence="2" id="KW-0805">Transcription regulation</keyword>
<evidence type="ECO:0000259" key="6">
    <source>
        <dbReference type="PROSITE" id="PS50931"/>
    </source>
</evidence>
<dbReference type="PANTHER" id="PTHR30126">
    <property type="entry name" value="HTH-TYPE TRANSCRIPTIONAL REGULATOR"/>
    <property type="match status" value="1"/>
</dbReference>
<dbReference type="InterPro" id="IPR036388">
    <property type="entry name" value="WH-like_DNA-bd_sf"/>
</dbReference>
<feature type="coiled-coil region" evidence="5">
    <location>
        <begin position="80"/>
        <end position="107"/>
    </location>
</feature>
<dbReference type="Pfam" id="PF03466">
    <property type="entry name" value="LysR_substrate"/>
    <property type="match status" value="1"/>
</dbReference>
<keyword evidence="3" id="KW-0238">DNA-binding</keyword>
<dbReference type="PANTHER" id="PTHR30126:SF5">
    <property type="entry name" value="HTH-TYPE TRANSCRIPTIONAL ACTIVATOR CMPR"/>
    <property type="match status" value="1"/>
</dbReference>
<dbReference type="SUPFAM" id="SSF53850">
    <property type="entry name" value="Periplasmic binding protein-like II"/>
    <property type="match status" value="1"/>
</dbReference>
<dbReference type="InterPro" id="IPR036390">
    <property type="entry name" value="WH_DNA-bd_sf"/>
</dbReference>
<dbReference type="InterPro" id="IPR005119">
    <property type="entry name" value="LysR_subst-bd"/>
</dbReference>
<evidence type="ECO:0000256" key="3">
    <source>
        <dbReference type="ARBA" id="ARBA00023125"/>
    </source>
</evidence>
<dbReference type="Proteomes" id="UP000886100">
    <property type="component" value="Unassembled WGS sequence"/>
</dbReference>
<dbReference type="AlphaFoldDB" id="A0A7C5IYA9"/>
<dbReference type="GO" id="GO:0003700">
    <property type="term" value="F:DNA-binding transcription factor activity"/>
    <property type="evidence" value="ECO:0007669"/>
    <property type="project" value="InterPro"/>
</dbReference>
<evidence type="ECO:0000256" key="5">
    <source>
        <dbReference type="SAM" id="Coils"/>
    </source>
</evidence>
<name>A0A7C5IYA9_9GAMM</name>
<organism evidence="7">
    <name type="scientific">Thiolapillus brandeum</name>
    <dbReference type="NCBI Taxonomy" id="1076588"/>
    <lineage>
        <taxon>Bacteria</taxon>
        <taxon>Pseudomonadati</taxon>
        <taxon>Pseudomonadota</taxon>
        <taxon>Gammaproteobacteria</taxon>
        <taxon>Chromatiales</taxon>
        <taxon>Sedimenticolaceae</taxon>
        <taxon>Thiolapillus</taxon>
    </lineage>
</organism>
<keyword evidence="4" id="KW-0804">Transcription</keyword>
<dbReference type="CDD" id="cd08419">
    <property type="entry name" value="PBP2_CbbR_RubisCO_like"/>
    <property type="match status" value="1"/>
</dbReference>
<dbReference type="PROSITE" id="PS50931">
    <property type="entry name" value="HTH_LYSR"/>
    <property type="match status" value="1"/>
</dbReference>
<dbReference type="SUPFAM" id="SSF46785">
    <property type="entry name" value="Winged helix' DNA-binding domain"/>
    <property type="match status" value="1"/>
</dbReference>
<evidence type="ECO:0000256" key="1">
    <source>
        <dbReference type="ARBA" id="ARBA00009437"/>
    </source>
</evidence>
<evidence type="ECO:0000256" key="4">
    <source>
        <dbReference type="ARBA" id="ARBA00023163"/>
    </source>
</evidence>
<dbReference type="EMBL" id="DROM01000157">
    <property type="protein sequence ID" value="HHH13090.1"/>
    <property type="molecule type" value="Genomic_DNA"/>
</dbReference>
<feature type="domain" description="HTH lysR-type" evidence="6">
    <location>
        <begin position="13"/>
        <end position="70"/>
    </location>
</feature>
<comment type="similarity">
    <text evidence="1">Belongs to the LysR transcriptional regulatory family.</text>
</comment>
<comment type="caution">
    <text evidence="7">The sequence shown here is derived from an EMBL/GenBank/DDBJ whole genome shotgun (WGS) entry which is preliminary data.</text>
</comment>
<dbReference type="FunFam" id="1.10.10.10:FF:000001">
    <property type="entry name" value="LysR family transcriptional regulator"/>
    <property type="match status" value="1"/>
</dbReference>
<reference evidence="7" key="1">
    <citation type="journal article" date="2020" name="mSystems">
        <title>Genome- and Community-Level Interaction Insights into Carbon Utilization and Element Cycling Functions of Hydrothermarchaeota in Hydrothermal Sediment.</title>
        <authorList>
            <person name="Zhou Z."/>
            <person name="Liu Y."/>
            <person name="Xu W."/>
            <person name="Pan J."/>
            <person name="Luo Z.H."/>
            <person name="Li M."/>
        </authorList>
    </citation>
    <scope>NUCLEOTIDE SEQUENCE [LARGE SCALE GENOMIC DNA]</scope>
    <source>
        <strain evidence="7">HyVt-535</strain>
    </source>
</reference>
<dbReference type="GO" id="GO:0000976">
    <property type="term" value="F:transcription cis-regulatory region binding"/>
    <property type="evidence" value="ECO:0007669"/>
    <property type="project" value="TreeGrafter"/>
</dbReference>
<dbReference type="Pfam" id="PF00126">
    <property type="entry name" value="HTH_1"/>
    <property type="match status" value="1"/>
</dbReference>
<protein>
    <submittedName>
        <fullName evidence="7">LysR family transcriptional regulator</fullName>
    </submittedName>
</protein>
<gene>
    <name evidence="7" type="ORF">ENJ98_02540</name>
</gene>
<keyword evidence="5" id="KW-0175">Coiled coil</keyword>
<accession>A0A7C5IYA9</accession>
<evidence type="ECO:0000313" key="7">
    <source>
        <dbReference type="EMBL" id="HHH13090.1"/>
    </source>
</evidence>
<dbReference type="Gene3D" id="1.10.10.10">
    <property type="entry name" value="Winged helix-like DNA-binding domain superfamily/Winged helix DNA-binding domain"/>
    <property type="match status" value="1"/>
</dbReference>
<evidence type="ECO:0000256" key="2">
    <source>
        <dbReference type="ARBA" id="ARBA00023015"/>
    </source>
</evidence>
<proteinExistence type="inferred from homology"/>
<sequence length="326" mass="35798">MSIPIAGRLARTTTLRQLQILLTVAQHGSYTRAAEALHLTQPTVSMQIRKLAENIGQTLFEHSSGGLTLTPAGSRVVAAAREILGRLETLENEINALTNEVKGELRIGVVTTAKYFMPHMLGAFIQRYPEVTPRLTVTNRAMVLERLEQNLDDLLIMGRVPEELEVGAHPFLENDLVVIAPADHPLAGRRAIPLKRLLKERVLVREPGSGTRLAMDSLFEKQGLELEPYMELGSIEAIKQAVMAGMGISVMSRHNLRLELESGRLCILDIKGFPLRRHWFAVHSAGRELSLVARTFLDFILTEGDALFPSETGRAIRGGGAAPGAP</sequence>